<evidence type="ECO:0000259" key="2">
    <source>
        <dbReference type="Pfam" id="PF16344"/>
    </source>
</evidence>
<dbReference type="InterPro" id="IPR012373">
    <property type="entry name" value="Ferrdict_sens_TM"/>
</dbReference>
<evidence type="ECO:0000313" key="3">
    <source>
        <dbReference type="EMBL" id="SHH29919.1"/>
    </source>
</evidence>
<proteinExistence type="predicted"/>
<accession>A0A1M5RUS4</accession>
<dbReference type="STRING" id="1089305.SAMN05444148_1689"/>
<sequence>MEREDLIKKWLDYNLNPEEQKAFEALEDYEQLIKLSKSSEAFNAPSYDSEAEYETVSSKLQPKISKNWIRPLMRIAAVLLIGFSVFYYTSNLNSTTSTLIAEQATIELPDASTVELNAVSNLSFNKRTWSDKREVSLEGEAYFRVAKGSKFDVITKEGKVSVLGTEFNVIQRDDYFEVTCFEGLVAVTYDSKYIELKPTQRFTVHNGVIRNNVENQTAPSWINNESSFSSSALELVLEELQRHYEITIDAKQVDTKQIFTGSFTHNDLDLALKSITLPLGITYTKNDAVIVLKGE</sequence>
<reference evidence="4" key="1">
    <citation type="submission" date="2016-11" db="EMBL/GenBank/DDBJ databases">
        <authorList>
            <person name="Varghese N."/>
            <person name="Submissions S."/>
        </authorList>
    </citation>
    <scope>NUCLEOTIDE SEQUENCE [LARGE SCALE GENOMIC DNA]</scope>
    <source>
        <strain evidence="4">DSM 25330</strain>
    </source>
</reference>
<name>A0A1M5RUS4_9FLAO</name>
<dbReference type="Proteomes" id="UP000184522">
    <property type="component" value="Unassembled WGS sequence"/>
</dbReference>
<dbReference type="PIRSF" id="PIRSF018266">
    <property type="entry name" value="FecR"/>
    <property type="match status" value="1"/>
</dbReference>
<protein>
    <submittedName>
        <fullName evidence="3">FecR family protein</fullName>
    </submittedName>
</protein>
<keyword evidence="4" id="KW-1185">Reference proteome</keyword>
<dbReference type="PANTHER" id="PTHR30273">
    <property type="entry name" value="PERIPLASMIC SIGNAL SENSOR AND SIGMA FACTOR ACTIVATOR FECR-RELATED"/>
    <property type="match status" value="1"/>
</dbReference>
<dbReference type="GO" id="GO:0016989">
    <property type="term" value="F:sigma factor antagonist activity"/>
    <property type="evidence" value="ECO:0007669"/>
    <property type="project" value="TreeGrafter"/>
</dbReference>
<feature type="domain" description="FecR protein" evidence="1">
    <location>
        <begin position="97"/>
        <end position="185"/>
    </location>
</feature>
<organism evidence="3 4">
    <name type="scientific">Winogradskyella jejuensis</name>
    <dbReference type="NCBI Taxonomy" id="1089305"/>
    <lineage>
        <taxon>Bacteria</taxon>
        <taxon>Pseudomonadati</taxon>
        <taxon>Bacteroidota</taxon>
        <taxon>Flavobacteriia</taxon>
        <taxon>Flavobacteriales</taxon>
        <taxon>Flavobacteriaceae</taxon>
        <taxon>Winogradskyella</taxon>
    </lineage>
</organism>
<feature type="domain" description="Protein FecR C-terminal" evidence="2">
    <location>
        <begin position="227"/>
        <end position="291"/>
    </location>
</feature>
<dbReference type="AlphaFoldDB" id="A0A1M5RUS4"/>
<dbReference type="EMBL" id="FQWS01000002">
    <property type="protein sequence ID" value="SHH29919.1"/>
    <property type="molecule type" value="Genomic_DNA"/>
</dbReference>
<dbReference type="Pfam" id="PF04773">
    <property type="entry name" value="FecR"/>
    <property type="match status" value="1"/>
</dbReference>
<evidence type="ECO:0000259" key="1">
    <source>
        <dbReference type="Pfam" id="PF04773"/>
    </source>
</evidence>
<dbReference type="InterPro" id="IPR006860">
    <property type="entry name" value="FecR"/>
</dbReference>
<evidence type="ECO:0000313" key="4">
    <source>
        <dbReference type="Proteomes" id="UP000184522"/>
    </source>
</evidence>
<dbReference type="RefSeq" id="WP_073085441.1">
    <property type="nucleotide sequence ID" value="NZ_FQWS01000002.1"/>
</dbReference>
<gene>
    <name evidence="3" type="ORF">SAMN05444148_1689</name>
</gene>
<dbReference type="OrthoDB" id="1097347at2"/>
<dbReference type="Gene3D" id="3.55.50.30">
    <property type="match status" value="1"/>
</dbReference>
<dbReference type="Pfam" id="PF16344">
    <property type="entry name" value="FecR_C"/>
    <property type="match status" value="1"/>
</dbReference>
<dbReference type="PANTHER" id="PTHR30273:SF2">
    <property type="entry name" value="PROTEIN FECR"/>
    <property type="match status" value="1"/>
</dbReference>
<dbReference type="Gene3D" id="2.60.120.1440">
    <property type="match status" value="1"/>
</dbReference>
<dbReference type="InterPro" id="IPR032508">
    <property type="entry name" value="FecR_C"/>
</dbReference>